<dbReference type="VEuPathDB" id="TriTrypDB:TEOVI_000273000"/>
<reference evidence="1" key="1">
    <citation type="submission" date="2016-09" db="EMBL/GenBank/DDBJ databases">
        <authorList>
            <person name="Hebert L."/>
            <person name="Moumen B."/>
        </authorList>
    </citation>
    <scope>NUCLEOTIDE SEQUENCE [LARGE SCALE GENOMIC DNA]</scope>
    <source>
        <strain evidence="1">OVI</strain>
    </source>
</reference>
<sequence>MEEGTYAGQLGTQNLDSVVETDETNFLHERLSSKISNGFASSAYWGATGELPPREPDDVAGKKPHCFEMELNRKLVPFPEDKTSLPRILDYSHVGLHRLRDGAEDPPKLNEAQLRALEAGGSASGDNTLKRRGLPLLERTTTQGRTIGKGILGPEALNALREGNANISAAEANREQLKSKPFTSADPNAYRPTSWDYCDMTGIDPSSYWVTALDQESVGMPAVYKSRYNLVEKEGPVRRERTTLMLERGKTVDKKQLRDTLDGINAEAVPQGYKTWSAGHWMSTTHDAHAPYDIGGATEINKRNATVPLPRTYHTLTPVHEETVLSQTQRHLNRHNGKWATEYSVSYKDSFDEAEVNKAYSKRSIFDIRDGAYTMHPYAHHPRDDTATGENYTPAQIVPGQYTSIARQPLHARNAIK</sequence>
<gene>
    <name evidence="1" type="ORF">TEOVI_000273000</name>
</gene>
<dbReference type="Proteomes" id="UP000195570">
    <property type="component" value="Unassembled WGS sequence"/>
</dbReference>
<dbReference type="EMBL" id="CZPT02001585">
    <property type="protein sequence ID" value="SCU71150.1"/>
    <property type="molecule type" value="Genomic_DNA"/>
</dbReference>
<proteinExistence type="predicted"/>
<protein>
    <submittedName>
        <fullName evidence="1">Uncharacterized protein</fullName>
    </submittedName>
</protein>
<evidence type="ECO:0000313" key="1">
    <source>
        <dbReference type="EMBL" id="SCU71150.1"/>
    </source>
</evidence>
<accession>A0A1G4IFI8</accession>
<keyword evidence="2" id="KW-1185">Reference proteome</keyword>
<organism evidence="1 2">
    <name type="scientific">Trypanosoma equiperdum</name>
    <dbReference type="NCBI Taxonomy" id="5694"/>
    <lineage>
        <taxon>Eukaryota</taxon>
        <taxon>Discoba</taxon>
        <taxon>Euglenozoa</taxon>
        <taxon>Kinetoplastea</taxon>
        <taxon>Metakinetoplastina</taxon>
        <taxon>Trypanosomatida</taxon>
        <taxon>Trypanosomatidae</taxon>
        <taxon>Trypanosoma</taxon>
    </lineage>
</organism>
<dbReference type="RefSeq" id="XP_067081857.1">
    <property type="nucleotide sequence ID" value="XM_067225756.1"/>
</dbReference>
<dbReference type="GeneID" id="92376670"/>
<comment type="caution">
    <text evidence="1">The sequence shown here is derived from an EMBL/GenBank/DDBJ whole genome shotgun (WGS) entry which is preliminary data.</text>
</comment>
<evidence type="ECO:0000313" key="2">
    <source>
        <dbReference type="Proteomes" id="UP000195570"/>
    </source>
</evidence>
<name>A0A1G4IFI8_TRYEQ</name>
<dbReference type="AlphaFoldDB" id="A0A1G4IFI8"/>